<keyword evidence="1" id="KW-0472">Membrane</keyword>
<protein>
    <submittedName>
        <fullName evidence="2">Uncharacterized protein</fullName>
    </submittedName>
</protein>
<sequence length="221" mass="23065">MNVGVTVAALVAATSASAAILRHTRRELVQSRAMTAAYAAFAGFLLIWLTVLPMPDGLAVRQGLAWCGEVLGLVGACALTVHVATGLQSPRLVRAASFSFLALVGSSVTVRLVRGDSVRELLRVGYAMCSAAFLVVIGVTMMAWVIYGRFLAMTDALWGLVGCLFLTMGLIGFAAPDLGYADHPIGSSLGLAAIFVMSVIGIVNHSKPVQPQDNPAMTTAS</sequence>
<proteinExistence type="predicted"/>
<evidence type="ECO:0000313" key="2">
    <source>
        <dbReference type="EMBL" id="QIS21287.1"/>
    </source>
</evidence>
<dbReference type="EMBL" id="CP046173">
    <property type="protein sequence ID" value="QIS21287.1"/>
    <property type="molecule type" value="Genomic_DNA"/>
</dbReference>
<feature type="transmembrane region" description="Helical" evidence="1">
    <location>
        <begin position="64"/>
        <end position="83"/>
    </location>
</feature>
<feature type="transmembrane region" description="Helical" evidence="1">
    <location>
        <begin position="187"/>
        <end position="205"/>
    </location>
</feature>
<evidence type="ECO:0000256" key="1">
    <source>
        <dbReference type="SAM" id="Phobius"/>
    </source>
</evidence>
<reference evidence="2 3" key="1">
    <citation type="journal article" date="2019" name="ACS Chem. Biol.">
        <title>Identification and Mobilization of a Cryptic Antibiotic Biosynthesis Gene Locus from a Human-Pathogenic Nocardia Isolate.</title>
        <authorList>
            <person name="Herisse M."/>
            <person name="Ishida K."/>
            <person name="Porter J.L."/>
            <person name="Howden B."/>
            <person name="Hertweck C."/>
            <person name="Stinear T.P."/>
            <person name="Pidot S.J."/>
        </authorList>
    </citation>
    <scope>NUCLEOTIDE SEQUENCE [LARGE SCALE GENOMIC DNA]</scope>
    <source>
        <strain evidence="2 3">AUSMDU00012715</strain>
    </source>
</reference>
<feature type="transmembrane region" description="Helical" evidence="1">
    <location>
        <begin position="156"/>
        <end position="175"/>
    </location>
</feature>
<dbReference type="AlphaFoldDB" id="A0A6G9Z7F7"/>
<keyword evidence="1" id="KW-1133">Transmembrane helix</keyword>
<dbReference type="Proteomes" id="UP000500953">
    <property type="component" value="Chromosome"/>
</dbReference>
<feature type="transmembrane region" description="Helical" evidence="1">
    <location>
        <begin position="125"/>
        <end position="150"/>
    </location>
</feature>
<accession>A0A6G9Z7F7</accession>
<keyword evidence="1" id="KW-0812">Transmembrane</keyword>
<dbReference type="RefSeq" id="WP_167488587.1">
    <property type="nucleotide sequence ID" value="NZ_CP046173.1"/>
</dbReference>
<feature type="transmembrane region" description="Helical" evidence="1">
    <location>
        <begin position="34"/>
        <end position="52"/>
    </location>
</feature>
<gene>
    <name evidence="2" type="ORF">F6W96_26120</name>
</gene>
<organism evidence="2 3">
    <name type="scientific">Nocardia terpenica</name>
    <dbReference type="NCBI Taxonomy" id="455432"/>
    <lineage>
        <taxon>Bacteria</taxon>
        <taxon>Bacillati</taxon>
        <taxon>Actinomycetota</taxon>
        <taxon>Actinomycetes</taxon>
        <taxon>Mycobacteriales</taxon>
        <taxon>Nocardiaceae</taxon>
        <taxon>Nocardia</taxon>
    </lineage>
</organism>
<feature type="transmembrane region" description="Helical" evidence="1">
    <location>
        <begin position="95"/>
        <end position="113"/>
    </location>
</feature>
<name>A0A6G9Z7F7_9NOCA</name>
<evidence type="ECO:0000313" key="3">
    <source>
        <dbReference type="Proteomes" id="UP000500953"/>
    </source>
</evidence>